<reference evidence="1" key="1">
    <citation type="submission" date="2023-10" db="EMBL/GenBank/DDBJ databases">
        <title>Genome assembly of Pristionchus species.</title>
        <authorList>
            <person name="Yoshida K."/>
            <person name="Sommer R.J."/>
        </authorList>
    </citation>
    <scope>NUCLEOTIDE SEQUENCE</scope>
    <source>
        <strain evidence="1">RS0144</strain>
    </source>
</reference>
<feature type="non-terminal residue" evidence="1">
    <location>
        <position position="1"/>
    </location>
</feature>
<feature type="non-terminal residue" evidence="1">
    <location>
        <position position="145"/>
    </location>
</feature>
<proteinExistence type="predicted"/>
<name>A0AAV5SFH1_9BILA</name>
<dbReference type="AlphaFoldDB" id="A0AAV5SFH1"/>
<comment type="caution">
    <text evidence="1">The sequence shown here is derived from an EMBL/GenBank/DDBJ whole genome shotgun (WGS) entry which is preliminary data.</text>
</comment>
<sequence length="145" mass="16109">LLDGAPELRMRDEQRRQHLDDLVHEPNVRAVARREFDDSQDTVSEEFGQEGGAGVQVQRLEHVREHVAHLNQSAIVVVTQSVHELPDHLALLNDEIDVVWRAGGDVGEDPSGLTTRLPVRAGETRTNQLHEAVSHDDALRLLVGA</sequence>
<gene>
    <name evidence="1" type="ORF">PENTCL1PPCAC_3108</name>
</gene>
<evidence type="ECO:0000313" key="1">
    <source>
        <dbReference type="EMBL" id="GMS80933.1"/>
    </source>
</evidence>
<keyword evidence="2" id="KW-1185">Reference proteome</keyword>
<dbReference type="EMBL" id="BTSX01000001">
    <property type="protein sequence ID" value="GMS80933.1"/>
    <property type="molecule type" value="Genomic_DNA"/>
</dbReference>
<protein>
    <submittedName>
        <fullName evidence="1">Uncharacterized protein</fullName>
    </submittedName>
</protein>
<accession>A0AAV5SFH1</accession>
<dbReference type="Proteomes" id="UP001432027">
    <property type="component" value="Unassembled WGS sequence"/>
</dbReference>
<organism evidence="1 2">
    <name type="scientific">Pristionchus entomophagus</name>
    <dbReference type="NCBI Taxonomy" id="358040"/>
    <lineage>
        <taxon>Eukaryota</taxon>
        <taxon>Metazoa</taxon>
        <taxon>Ecdysozoa</taxon>
        <taxon>Nematoda</taxon>
        <taxon>Chromadorea</taxon>
        <taxon>Rhabditida</taxon>
        <taxon>Rhabditina</taxon>
        <taxon>Diplogasteromorpha</taxon>
        <taxon>Diplogasteroidea</taxon>
        <taxon>Neodiplogasteridae</taxon>
        <taxon>Pristionchus</taxon>
    </lineage>
</organism>
<evidence type="ECO:0000313" key="2">
    <source>
        <dbReference type="Proteomes" id="UP001432027"/>
    </source>
</evidence>